<proteinExistence type="predicted"/>
<protein>
    <submittedName>
        <fullName evidence="1">Uncharacterized protein</fullName>
    </submittedName>
</protein>
<organism evidence="1 2">
    <name type="scientific">Gordonia terrae C-6</name>
    <dbReference type="NCBI Taxonomy" id="1316928"/>
    <lineage>
        <taxon>Bacteria</taxon>
        <taxon>Bacillati</taxon>
        <taxon>Actinomycetota</taxon>
        <taxon>Actinomycetes</taxon>
        <taxon>Mycobacteriales</taxon>
        <taxon>Gordoniaceae</taxon>
        <taxon>Gordonia</taxon>
    </lineage>
</organism>
<reference evidence="1 2" key="1">
    <citation type="journal article" date="2013" name="Genome Announc.">
        <title>Draft Genome Sequence of a Benzothiophene-Desulfurizing Bacterium, Gordona terrae Strain C-6.</title>
        <authorList>
            <person name="Wang W."/>
            <person name="Ma T."/>
            <person name="Ren Y."/>
            <person name="Li G."/>
        </authorList>
    </citation>
    <scope>NUCLEOTIDE SEQUENCE [LARGE SCALE GENOMIC DNA]</scope>
    <source>
        <strain evidence="1 2">C-6</strain>
    </source>
</reference>
<evidence type="ECO:0000313" key="2">
    <source>
        <dbReference type="Proteomes" id="UP000013569"/>
    </source>
</evidence>
<name>R7YDD2_9ACTN</name>
<evidence type="ECO:0000313" key="1">
    <source>
        <dbReference type="EMBL" id="EON34008.1"/>
    </source>
</evidence>
<dbReference type="PATRIC" id="fig|1316928.3.peg.705"/>
<dbReference type="AlphaFoldDB" id="R7YDD2"/>
<gene>
    <name evidence="1" type="ORF">GTC6_03490</name>
</gene>
<accession>R7YDD2</accession>
<dbReference type="RefSeq" id="WP_010841172.1">
    <property type="nucleotide sequence ID" value="NZ_AQPW01000003.1"/>
</dbReference>
<dbReference type="Proteomes" id="UP000013569">
    <property type="component" value="Unassembled WGS sequence"/>
</dbReference>
<dbReference type="EMBL" id="AQPW01000003">
    <property type="protein sequence ID" value="EON34008.1"/>
    <property type="molecule type" value="Genomic_DNA"/>
</dbReference>
<sequence>MIGGPVMARLAGAGEIAGTTGREITPAAIPDRCLAGYWFDELGDEHGNPPREFLDAAPRQANR</sequence>
<dbReference type="OrthoDB" id="9802028at2"/>
<comment type="caution">
    <text evidence="1">The sequence shown here is derived from an EMBL/GenBank/DDBJ whole genome shotgun (WGS) entry which is preliminary data.</text>
</comment>